<dbReference type="RefSeq" id="WP_081148077.1">
    <property type="nucleotide sequence ID" value="NZ_LVYD01000047.1"/>
</dbReference>
<accession>A0A1V9FXU9</accession>
<dbReference type="PANTHER" id="PTHR43625">
    <property type="entry name" value="AFLATOXIN B1 ALDEHYDE REDUCTASE"/>
    <property type="match status" value="1"/>
</dbReference>
<dbReference type="InterPro" id="IPR023210">
    <property type="entry name" value="NADP_OxRdtase_dom"/>
</dbReference>
<comment type="caution">
    <text evidence="3">The sequence shown here is derived from an EMBL/GenBank/DDBJ whole genome shotgun (WGS) entry which is preliminary data.</text>
</comment>
<organism evidence="3 4">
    <name type="scientific">Niastella vici</name>
    <dbReference type="NCBI Taxonomy" id="1703345"/>
    <lineage>
        <taxon>Bacteria</taxon>
        <taxon>Pseudomonadati</taxon>
        <taxon>Bacteroidota</taxon>
        <taxon>Chitinophagia</taxon>
        <taxon>Chitinophagales</taxon>
        <taxon>Chitinophagaceae</taxon>
        <taxon>Niastella</taxon>
    </lineage>
</organism>
<feature type="domain" description="NADP-dependent oxidoreductase" evidence="2">
    <location>
        <begin position="16"/>
        <end position="315"/>
    </location>
</feature>
<evidence type="ECO:0000313" key="3">
    <source>
        <dbReference type="EMBL" id="OQP63066.1"/>
    </source>
</evidence>
<dbReference type="GO" id="GO:0005737">
    <property type="term" value="C:cytoplasm"/>
    <property type="evidence" value="ECO:0007669"/>
    <property type="project" value="TreeGrafter"/>
</dbReference>
<dbReference type="SUPFAM" id="SSF51430">
    <property type="entry name" value="NAD(P)-linked oxidoreductase"/>
    <property type="match status" value="1"/>
</dbReference>
<dbReference type="Proteomes" id="UP000192796">
    <property type="component" value="Unassembled WGS sequence"/>
</dbReference>
<keyword evidence="4" id="KW-1185">Reference proteome</keyword>
<name>A0A1V9FXU9_9BACT</name>
<dbReference type="InterPro" id="IPR050791">
    <property type="entry name" value="Aldo-Keto_reductase"/>
</dbReference>
<proteinExistence type="predicted"/>
<keyword evidence="1" id="KW-0560">Oxidoreductase</keyword>
<evidence type="ECO:0000256" key="1">
    <source>
        <dbReference type="ARBA" id="ARBA00023002"/>
    </source>
</evidence>
<sequence length="335" mass="36980">MKYRNLGNTGIQLSAIGLGCMGMSFAYGPRNDEESIATLNRALELGINFWDTADMYGMGHNEELISKVLVPNRSKVFIATKFGFRQREGATSNFAGTPATYIDGSPAYIKTAVEKSLQRLKIDTIDLYYAHRIDPNVPVEEMVGAMAELVKEGKVRYLGLSEASANTIRKAHAVHPITALQSEYSLLTRDVEGEILNTLRELGITFVPYSPLARGLVTATVADKDSLPSDDYRRTLPRFESEHWQNNQLLVSEFAVLAEQKGCTPAQLALAWVLAQGDDIVPIPGTKKRKYLEENAAAVDITLTKGELQNIEAVINKYPNVGQRYSDGALKLVDH</sequence>
<dbReference type="PANTHER" id="PTHR43625:SF40">
    <property type="entry name" value="ALDO-KETO REDUCTASE YAKC [NADP(+)]"/>
    <property type="match status" value="1"/>
</dbReference>
<dbReference type="Pfam" id="PF00248">
    <property type="entry name" value="Aldo_ket_red"/>
    <property type="match status" value="1"/>
</dbReference>
<evidence type="ECO:0000259" key="2">
    <source>
        <dbReference type="Pfam" id="PF00248"/>
    </source>
</evidence>
<dbReference type="PROSITE" id="PS51257">
    <property type="entry name" value="PROKAR_LIPOPROTEIN"/>
    <property type="match status" value="1"/>
</dbReference>
<dbReference type="CDD" id="cd19076">
    <property type="entry name" value="AKR_AKR13A_13D"/>
    <property type="match status" value="1"/>
</dbReference>
<dbReference type="STRING" id="1703345.A3860_03585"/>
<dbReference type="OrthoDB" id="9773828at2"/>
<reference evidence="3 4" key="1">
    <citation type="submission" date="2016-03" db="EMBL/GenBank/DDBJ databases">
        <title>Niastella vici sp. nov., isolated from farmland soil.</title>
        <authorList>
            <person name="Chen L."/>
            <person name="Wang D."/>
            <person name="Yang S."/>
            <person name="Wang G."/>
        </authorList>
    </citation>
    <scope>NUCLEOTIDE SEQUENCE [LARGE SCALE GENOMIC DNA]</scope>
    <source>
        <strain evidence="3 4">DJ57</strain>
    </source>
</reference>
<dbReference type="InterPro" id="IPR036812">
    <property type="entry name" value="NAD(P)_OxRdtase_dom_sf"/>
</dbReference>
<dbReference type="EMBL" id="LVYD01000047">
    <property type="protein sequence ID" value="OQP63066.1"/>
    <property type="molecule type" value="Genomic_DNA"/>
</dbReference>
<dbReference type="AlphaFoldDB" id="A0A1V9FXU9"/>
<evidence type="ECO:0000313" key="4">
    <source>
        <dbReference type="Proteomes" id="UP000192796"/>
    </source>
</evidence>
<protein>
    <submittedName>
        <fullName evidence="3">Aldo/keto reductase</fullName>
    </submittedName>
</protein>
<dbReference type="GO" id="GO:0016491">
    <property type="term" value="F:oxidoreductase activity"/>
    <property type="evidence" value="ECO:0007669"/>
    <property type="project" value="UniProtKB-KW"/>
</dbReference>
<dbReference type="Gene3D" id="3.20.20.100">
    <property type="entry name" value="NADP-dependent oxidoreductase domain"/>
    <property type="match status" value="1"/>
</dbReference>
<gene>
    <name evidence="3" type="ORF">A3860_03585</name>
</gene>